<reference evidence="3" key="1">
    <citation type="journal article" date="2008" name="PLoS ONE">
        <title>Survival in nuclear waste, extreme resistance, and potential applications gleaned from the genome sequence of Kineococcus radiotolerans SRS30216.</title>
        <authorList>
            <person name="Bagwell C.E."/>
            <person name="Bhat S."/>
            <person name="Hawkins G.M."/>
            <person name="Smith B.W."/>
            <person name="Biswas T."/>
            <person name="Hoover T.R."/>
            <person name="Saunders E."/>
            <person name="Han C.S."/>
            <person name="Tsodikov O.V."/>
            <person name="Shimkets L.J."/>
        </authorList>
    </citation>
    <scope>NUCLEOTIDE SEQUENCE [LARGE SCALE GENOMIC DNA]</scope>
    <source>
        <strain evidence="3">ATCC BAA-149 / DSM 14245 / SRS30216</strain>
    </source>
</reference>
<accession>A6WBW7</accession>
<feature type="region of interest" description="Disordered" evidence="1">
    <location>
        <begin position="1"/>
        <end position="99"/>
    </location>
</feature>
<proteinExistence type="predicted"/>
<dbReference type="EMBL" id="CP000750">
    <property type="protein sequence ID" value="ABS04306.1"/>
    <property type="molecule type" value="Genomic_DNA"/>
</dbReference>
<dbReference type="Proteomes" id="UP000001116">
    <property type="component" value="Chromosome"/>
</dbReference>
<organism evidence="2 3">
    <name type="scientific">Kineococcus radiotolerans (strain ATCC BAA-149 / DSM 14245 / SRS30216)</name>
    <dbReference type="NCBI Taxonomy" id="266940"/>
    <lineage>
        <taxon>Bacteria</taxon>
        <taxon>Bacillati</taxon>
        <taxon>Actinomycetota</taxon>
        <taxon>Actinomycetes</taxon>
        <taxon>Kineosporiales</taxon>
        <taxon>Kineosporiaceae</taxon>
        <taxon>Kineococcus</taxon>
    </lineage>
</organism>
<name>A6WBW7_KINRD</name>
<evidence type="ECO:0000313" key="3">
    <source>
        <dbReference type="Proteomes" id="UP000001116"/>
    </source>
</evidence>
<gene>
    <name evidence="2" type="ordered locus">Krad_2838</name>
</gene>
<dbReference type="HOGENOM" id="CLU_1842453_0_0_11"/>
<keyword evidence="3" id="KW-1185">Reference proteome</keyword>
<evidence type="ECO:0000256" key="1">
    <source>
        <dbReference type="SAM" id="MobiDB-lite"/>
    </source>
</evidence>
<feature type="region of interest" description="Disordered" evidence="1">
    <location>
        <begin position="120"/>
        <end position="139"/>
    </location>
</feature>
<dbReference type="AlphaFoldDB" id="A6WBW7"/>
<feature type="compositionally biased region" description="Low complexity" evidence="1">
    <location>
        <begin position="32"/>
        <end position="43"/>
    </location>
</feature>
<sequence>MKTSAIRRGAQAGGRPALDLHAQHLRTRRPATARAAGAALHHGQPASDGDLPVPPLPRHPSAGPSARAARTRPTSQRPWIRGSAGHGDSGQPGGDVCARHRGVLQHHLVGVQVRVDGARGEHLPLGQRPHVQRARAQPG</sequence>
<dbReference type="KEGG" id="kra:Krad_2838"/>
<dbReference type="STRING" id="266940.Krad_2838"/>
<protein>
    <submittedName>
        <fullName evidence="2">Uncharacterized protein</fullName>
    </submittedName>
</protein>
<feature type="compositionally biased region" description="Gly residues" evidence="1">
    <location>
        <begin position="84"/>
        <end position="93"/>
    </location>
</feature>
<evidence type="ECO:0000313" key="2">
    <source>
        <dbReference type="EMBL" id="ABS04306.1"/>
    </source>
</evidence>